<protein>
    <submittedName>
        <fullName evidence="1">Putative lysine transport system ATP-binding protein</fullName>
    </submittedName>
</protein>
<evidence type="ECO:0000313" key="1">
    <source>
        <dbReference type="EMBL" id="SFH54281.1"/>
    </source>
</evidence>
<dbReference type="GO" id="GO:0005524">
    <property type="term" value="F:ATP binding"/>
    <property type="evidence" value="ECO:0007669"/>
    <property type="project" value="UniProtKB-KW"/>
</dbReference>
<name>A0A1I3AY37_9LACT</name>
<dbReference type="InterPro" id="IPR029058">
    <property type="entry name" value="AB_hydrolase_fold"/>
</dbReference>
<dbReference type="OrthoDB" id="9803578at2"/>
<keyword evidence="1" id="KW-0067">ATP-binding</keyword>
<dbReference type="GO" id="GO:0016747">
    <property type="term" value="F:acyltransferase activity, transferring groups other than amino-acyl groups"/>
    <property type="evidence" value="ECO:0007669"/>
    <property type="project" value="TreeGrafter"/>
</dbReference>
<evidence type="ECO:0000313" key="2">
    <source>
        <dbReference type="Proteomes" id="UP000198668"/>
    </source>
</evidence>
<dbReference type="PANTHER" id="PTHR48098">
    <property type="entry name" value="ENTEROCHELIN ESTERASE-RELATED"/>
    <property type="match status" value="1"/>
</dbReference>
<dbReference type="PANTHER" id="PTHR48098:SF1">
    <property type="entry name" value="DIACYLGLYCEROL ACYLTRANSFERASE_MYCOLYLTRANSFERASE AG85A"/>
    <property type="match status" value="1"/>
</dbReference>
<dbReference type="SUPFAM" id="SSF53474">
    <property type="entry name" value="alpha/beta-Hydrolases"/>
    <property type="match status" value="1"/>
</dbReference>
<proteinExistence type="predicted"/>
<reference evidence="1 2" key="1">
    <citation type="submission" date="2016-10" db="EMBL/GenBank/DDBJ databases">
        <authorList>
            <person name="de Groot N.N."/>
        </authorList>
    </citation>
    <scope>NUCLEOTIDE SEQUENCE [LARGE SCALE GENOMIC DNA]</scope>
    <source>
        <strain evidence="1 2">DSM 27630</strain>
    </source>
</reference>
<dbReference type="Pfam" id="PF00756">
    <property type="entry name" value="Esterase"/>
    <property type="match status" value="1"/>
</dbReference>
<dbReference type="Proteomes" id="UP000198668">
    <property type="component" value="Unassembled WGS sequence"/>
</dbReference>
<dbReference type="RefSeq" id="WP_092090840.1">
    <property type="nucleotide sequence ID" value="NZ_FOQE01000002.1"/>
</dbReference>
<keyword evidence="2" id="KW-1185">Reference proteome</keyword>
<sequence length="254" mass="28543">MGVITGNMSSEILGMKMNYTAILPEQLSGPYPVLYLLHGRSDDDKAWLYNISLVRYAASKKLAIIMPQVHLSYYTDMKIGGDYWTFLTEEFPKKMKHQFHISTSPAETFVAGLSMGGYGALKWGLSYPDQVAGIATLSAATDVFGLWERDASREKSFSAIFGSKDELKDSANDLLAVLEAAKEKEPLPAVLQICGTEDFLYKDNLIFKGLIEQMNIDYTFIEGSGGHDWDFWDKRIQDVLEWIEGMLKGTSDRF</sequence>
<dbReference type="InterPro" id="IPR050583">
    <property type="entry name" value="Mycobacterial_A85_antigen"/>
</dbReference>
<dbReference type="EMBL" id="FOQE01000002">
    <property type="protein sequence ID" value="SFH54281.1"/>
    <property type="molecule type" value="Genomic_DNA"/>
</dbReference>
<accession>A0A1I3AY37</accession>
<dbReference type="AlphaFoldDB" id="A0A1I3AY37"/>
<gene>
    <name evidence="1" type="ORF">SAMN04489868_10256</name>
</gene>
<keyword evidence="1" id="KW-0547">Nucleotide-binding</keyword>
<dbReference type="Gene3D" id="3.40.50.1820">
    <property type="entry name" value="alpha/beta hydrolase"/>
    <property type="match status" value="1"/>
</dbReference>
<organism evidence="1 2">
    <name type="scientific">Pisciglobus halotolerans</name>
    <dbReference type="NCBI Taxonomy" id="745365"/>
    <lineage>
        <taxon>Bacteria</taxon>
        <taxon>Bacillati</taxon>
        <taxon>Bacillota</taxon>
        <taxon>Bacilli</taxon>
        <taxon>Lactobacillales</taxon>
        <taxon>Carnobacteriaceae</taxon>
    </lineage>
</organism>
<dbReference type="InterPro" id="IPR000801">
    <property type="entry name" value="Esterase-like"/>
</dbReference>